<accession>A0A9Q3H1G9</accession>
<gene>
    <name evidence="1" type="ORF">O181_027466</name>
</gene>
<comment type="caution">
    <text evidence="1">The sequence shown here is derived from an EMBL/GenBank/DDBJ whole genome shotgun (WGS) entry which is preliminary data.</text>
</comment>
<dbReference type="InterPro" id="IPR036397">
    <property type="entry name" value="RNaseH_sf"/>
</dbReference>
<dbReference type="Proteomes" id="UP000765509">
    <property type="component" value="Unassembled WGS sequence"/>
</dbReference>
<dbReference type="AlphaFoldDB" id="A0A9Q3H1G9"/>
<organism evidence="1 2">
    <name type="scientific">Austropuccinia psidii MF-1</name>
    <dbReference type="NCBI Taxonomy" id="1389203"/>
    <lineage>
        <taxon>Eukaryota</taxon>
        <taxon>Fungi</taxon>
        <taxon>Dikarya</taxon>
        <taxon>Basidiomycota</taxon>
        <taxon>Pucciniomycotina</taxon>
        <taxon>Pucciniomycetes</taxon>
        <taxon>Pucciniales</taxon>
        <taxon>Sphaerophragmiaceae</taxon>
        <taxon>Austropuccinia</taxon>
    </lineage>
</organism>
<evidence type="ECO:0000313" key="2">
    <source>
        <dbReference type="Proteomes" id="UP000765509"/>
    </source>
</evidence>
<dbReference type="InterPro" id="IPR052160">
    <property type="entry name" value="Gypsy_RT_Integrase-like"/>
</dbReference>
<evidence type="ECO:0008006" key="3">
    <source>
        <dbReference type="Google" id="ProtNLM"/>
    </source>
</evidence>
<keyword evidence="2" id="KW-1185">Reference proteome</keyword>
<dbReference type="Gene3D" id="3.30.420.10">
    <property type="entry name" value="Ribonuclease H-like superfamily/Ribonuclease H"/>
    <property type="match status" value="1"/>
</dbReference>
<sequence>MWQKDIAEYCKTRDRCQKANKSTGKRLGKIIKIQEPTRPWEIVPMDWVSCLPPYHGLAYSQTSLVTEIPNSPQNYGQIFIDYSGQHYPSLQHHPQTDGLAGRMIQTLEDMVRRFCAYGLELKNCDGFTHDWCTLLPALEWAHKKSIHASINQPPAIIEKDAIPNHFKIP</sequence>
<protein>
    <recommendedName>
        <fullName evidence="3">Integrase catalytic domain-containing protein</fullName>
    </recommendedName>
</protein>
<dbReference type="EMBL" id="AVOT02009271">
    <property type="protein sequence ID" value="MBW0487751.1"/>
    <property type="molecule type" value="Genomic_DNA"/>
</dbReference>
<dbReference type="OrthoDB" id="10267344at2759"/>
<proteinExistence type="predicted"/>
<dbReference type="InterPro" id="IPR012337">
    <property type="entry name" value="RNaseH-like_sf"/>
</dbReference>
<name>A0A9Q3H1G9_9BASI</name>
<dbReference type="SUPFAM" id="SSF53098">
    <property type="entry name" value="Ribonuclease H-like"/>
    <property type="match status" value="1"/>
</dbReference>
<dbReference type="GO" id="GO:0003676">
    <property type="term" value="F:nucleic acid binding"/>
    <property type="evidence" value="ECO:0007669"/>
    <property type="project" value="InterPro"/>
</dbReference>
<reference evidence="1" key="1">
    <citation type="submission" date="2021-03" db="EMBL/GenBank/DDBJ databases">
        <title>Draft genome sequence of rust myrtle Austropuccinia psidii MF-1, a brazilian biotype.</title>
        <authorList>
            <person name="Quecine M.C."/>
            <person name="Pachon D.M.R."/>
            <person name="Bonatelli M.L."/>
            <person name="Correr F.H."/>
            <person name="Franceschini L.M."/>
            <person name="Leite T.F."/>
            <person name="Margarido G.R.A."/>
            <person name="Almeida C.A."/>
            <person name="Ferrarezi J.A."/>
            <person name="Labate C.A."/>
        </authorList>
    </citation>
    <scope>NUCLEOTIDE SEQUENCE</scope>
    <source>
        <strain evidence="1">MF-1</strain>
    </source>
</reference>
<dbReference type="PANTHER" id="PTHR47266">
    <property type="entry name" value="ENDONUCLEASE-RELATED"/>
    <property type="match status" value="1"/>
</dbReference>
<evidence type="ECO:0000313" key="1">
    <source>
        <dbReference type="EMBL" id="MBW0487751.1"/>
    </source>
</evidence>